<dbReference type="InterPro" id="IPR004358">
    <property type="entry name" value="Sig_transdc_His_kin-like_C"/>
</dbReference>
<dbReference type="Gene3D" id="3.30.450.20">
    <property type="entry name" value="PAS domain"/>
    <property type="match status" value="3"/>
</dbReference>
<evidence type="ECO:0000313" key="7">
    <source>
        <dbReference type="EMBL" id="QSG04340.1"/>
    </source>
</evidence>
<keyword evidence="3" id="KW-0175">Coiled coil</keyword>
<keyword evidence="1" id="KW-0808">Transferase</keyword>
<dbReference type="SMART" id="SM00387">
    <property type="entry name" value="HATPase_c"/>
    <property type="match status" value="1"/>
</dbReference>
<dbReference type="SUPFAM" id="SSF52172">
    <property type="entry name" value="CheY-like"/>
    <property type="match status" value="1"/>
</dbReference>
<dbReference type="InterPro" id="IPR029016">
    <property type="entry name" value="GAF-like_dom_sf"/>
</dbReference>
<dbReference type="Pfam" id="PF13426">
    <property type="entry name" value="PAS_9"/>
    <property type="match status" value="1"/>
</dbReference>
<dbReference type="SMART" id="SM00065">
    <property type="entry name" value="GAF"/>
    <property type="match status" value="1"/>
</dbReference>
<evidence type="ECO:0000256" key="3">
    <source>
        <dbReference type="SAM" id="Coils"/>
    </source>
</evidence>
<dbReference type="Pfam" id="PF00072">
    <property type="entry name" value="Response_reg"/>
    <property type="match status" value="1"/>
</dbReference>
<keyword evidence="2 7" id="KW-0418">Kinase</keyword>
<dbReference type="InterPro" id="IPR003018">
    <property type="entry name" value="GAF"/>
</dbReference>
<dbReference type="InterPro" id="IPR000700">
    <property type="entry name" value="PAS-assoc_C"/>
</dbReference>
<evidence type="ECO:0000259" key="5">
    <source>
        <dbReference type="PROSITE" id="PS50112"/>
    </source>
</evidence>
<dbReference type="InterPro" id="IPR001789">
    <property type="entry name" value="Sig_transdc_resp-reg_receiver"/>
</dbReference>
<dbReference type="InterPro" id="IPR011006">
    <property type="entry name" value="CheY-like_superfamily"/>
</dbReference>
<dbReference type="Proteomes" id="UP000663586">
    <property type="component" value="Chromosome"/>
</dbReference>
<evidence type="ECO:0000259" key="4">
    <source>
        <dbReference type="PROSITE" id="PS50109"/>
    </source>
</evidence>
<dbReference type="NCBIfam" id="TIGR00229">
    <property type="entry name" value="sensory_box"/>
    <property type="match status" value="3"/>
</dbReference>
<dbReference type="PRINTS" id="PR00344">
    <property type="entry name" value="BCTRLSENSOR"/>
</dbReference>
<reference evidence="7" key="1">
    <citation type="submission" date="2020-11" db="EMBL/GenBank/DDBJ databases">
        <title>Carbohydrate-dependent, anaerobic sulfur respiration: A novel catabolism in halophilic archaea.</title>
        <authorList>
            <person name="Sorokin D.Y."/>
            <person name="Messina E."/>
            <person name="Smedile F."/>
            <person name="La Cono V."/>
            <person name="Hallsworth J.E."/>
            <person name="Yakimov M.M."/>
        </authorList>
    </citation>
    <scope>NUCLEOTIDE SEQUENCE</scope>
    <source>
        <strain evidence="7">AArc-S</strain>
    </source>
</reference>
<protein>
    <submittedName>
        <fullName evidence="7">Signal transduction histidine kinase with PAS domain</fullName>
    </submittedName>
</protein>
<dbReference type="InterPro" id="IPR003594">
    <property type="entry name" value="HATPase_dom"/>
</dbReference>
<keyword evidence="8" id="KW-1185">Reference proteome</keyword>
<dbReference type="PANTHER" id="PTHR44757:SF2">
    <property type="entry name" value="BIOFILM ARCHITECTURE MAINTENANCE PROTEIN MBAA"/>
    <property type="match status" value="1"/>
</dbReference>
<dbReference type="AlphaFoldDB" id="A0A897MQB0"/>
<feature type="domain" description="PAS" evidence="5">
    <location>
        <begin position="320"/>
        <end position="390"/>
    </location>
</feature>
<dbReference type="CDD" id="cd00130">
    <property type="entry name" value="PAS"/>
    <property type="match status" value="2"/>
</dbReference>
<dbReference type="Pfam" id="PF02518">
    <property type="entry name" value="HATPase_c"/>
    <property type="match status" value="1"/>
</dbReference>
<feature type="domain" description="PAS" evidence="5">
    <location>
        <begin position="560"/>
        <end position="634"/>
    </location>
</feature>
<dbReference type="Pfam" id="PF08448">
    <property type="entry name" value="PAS_4"/>
    <property type="match status" value="2"/>
</dbReference>
<dbReference type="InterPro" id="IPR052155">
    <property type="entry name" value="Biofilm_reg_signaling"/>
</dbReference>
<dbReference type="SMART" id="SM00091">
    <property type="entry name" value="PAS"/>
    <property type="match status" value="3"/>
</dbReference>
<dbReference type="Pfam" id="PF01590">
    <property type="entry name" value="GAF"/>
    <property type="match status" value="1"/>
</dbReference>
<dbReference type="InterPro" id="IPR005467">
    <property type="entry name" value="His_kinase_dom"/>
</dbReference>
<evidence type="ECO:0000313" key="8">
    <source>
        <dbReference type="Proteomes" id="UP000663586"/>
    </source>
</evidence>
<feature type="domain" description="PAC" evidence="6">
    <location>
        <begin position="508"/>
        <end position="559"/>
    </location>
</feature>
<feature type="domain" description="PAS" evidence="5">
    <location>
        <begin position="433"/>
        <end position="477"/>
    </location>
</feature>
<dbReference type="CDD" id="cd00075">
    <property type="entry name" value="HATPase"/>
    <property type="match status" value="1"/>
</dbReference>
<dbReference type="Gene3D" id="3.40.50.2300">
    <property type="match status" value="1"/>
</dbReference>
<evidence type="ECO:0000256" key="1">
    <source>
        <dbReference type="ARBA" id="ARBA00022679"/>
    </source>
</evidence>
<feature type="domain" description="Histidine kinase" evidence="4">
    <location>
        <begin position="690"/>
        <end position="896"/>
    </location>
</feature>
<sequence>MRFMLAEDLGIEQPMGPTIDVVHVGRHQDDVGTTDPPVTETHQRDPHAVRAVGTVDQTLSAVESRRPDVLVVEHDLPGGTGLDVLGAVTERWPELPIVYYTAQPDAEVAARASQVGITEYVYEAALDEQTLLDRARAVVSGNTNADTVPDAIATREDALERLYSTVAPNESVAETIDDLLSLAMDVFETGGAVLSRIENGEYTIEHVQGFDGAVEAGETLPLSATFCERTIAGKAALQFGQLADAPYDLSERPVAEEFGIECYVGTPVVVDGEPYGTLCLFDREPRSGFDEWEVTFIELLATWVSRELERERREQERDTVDSELREVFERVDDGFFGIDDEWQFTYLNARAESLLQREAEELIGRNVWEEFPEAITRAFYERYHRAMETQEPVDFEEYFPPLGIWFQVRAYPGDTGLSVYFEDVTERKEREQELERYERVFENVSDMIAVLDENDEFALVTPSLAEKLGYDRDELIGTHVSAVTGDTTIEESYELGRELVDEPHGSTRRWETEIIDADGGVLPVELEFSVLETEAGGYQTLCAVRDISELADTREELADQRDRFQYLFEYIPDPVVEVEFTDGEPIVRSTNSAFTDVFGHEQSAIEGRSLNELILLPGQQTAATELDEEAIEGNVQRAELRRLTVDGPREFLFRGLPYDTGEEGVWGFGIYTDISEQKRHEQQLQVLNRILRHNLRNDLNVVIGLAEHLAADSDDPESVEQANELVSQARSLVDLGDKARQTERVLDPETEVYAEQARSLFDGLVREYGEGYDGLSITTEFGHEEPFEIDRRVRIAVDNLVENAIEHNDGPVSVTLRTAVDEEGRLRISVEDDGTGIPKTERSVLSGEQEITPLSHGSGLGLWLVVWVAQTVGGEVEFGERPDGGSIVTLTVPHRQTALLDSGESAGESRSDV</sequence>
<feature type="coiled-coil region" evidence="3">
    <location>
        <begin position="427"/>
        <end position="454"/>
    </location>
</feature>
<accession>A0A897MQB0</accession>
<dbReference type="GO" id="GO:0000160">
    <property type="term" value="P:phosphorelay signal transduction system"/>
    <property type="evidence" value="ECO:0007669"/>
    <property type="project" value="InterPro"/>
</dbReference>
<evidence type="ECO:0000259" key="6">
    <source>
        <dbReference type="PROSITE" id="PS50113"/>
    </source>
</evidence>
<dbReference type="SUPFAM" id="SSF55874">
    <property type="entry name" value="ATPase domain of HSP90 chaperone/DNA topoisomerase II/histidine kinase"/>
    <property type="match status" value="1"/>
</dbReference>
<gene>
    <name evidence="7" type="primary">atoS13</name>
    <name evidence="7" type="ORF">AArcS_3153</name>
</gene>
<dbReference type="PROSITE" id="PS50112">
    <property type="entry name" value="PAS"/>
    <property type="match status" value="3"/>
</dbReference>
<dbReference type="SUPFAM" id="SSF55781">
    <property type="entry name" value="GAF domain-like"/>
    <property type="match status" value="1"/>
</dbReference>
<dbReference type="InterPro" id="IPR035965">
    <property type="entry name" value="PAS-like_dom_sf"/>
</dbReference>
<dbReference type="KEGG" id="hara:AArcS_3153"/>
<name>A0A897MQB0_9EURY</name>
<dbReference type="InterPro" id="IPR036890">
    <property type="entry name" value="HATPase_C_sf"/>
</dbReference>
<dbReference type="InterPro" id="IPR000014">
    <property type="entry name" value="PAS"/>
</dbReference>
<dbReference type="Gene3D" id="3.30.565.10">
    <property type="entry name" value="Histidine kinase-like ATPase, C-terminal domain"/>
    <property type="match status" value="1"/>
</dbReference>
<dbReference type="PROSITE" id="PS50109">
    <property type="entry name" value="HIS_KIN"/>
    <property type="match status" value="1"/>
</dbReference>
<dbReference type="Gene3D" id="3.30.450.40">
    <property type="match status" value="1"/>
</dbReference>
<dbReference type="EMBL" id="CP064786">
    <property type="protein sequence ID" value="QSG04340.1"/>
    <property type="molecule type" value="Genomic_DNA"/>
</dbReference>
<dbReference type="GO" id="GO:0016301">
    <property type="term" value="F:kinase activity"/>
    <property type="evidence" value="ECO:0007669"/>
    <property type="project" value="UniProtKB-KW"/>
</dbReference>
<dbReference type="SUPFAM" id="SSF55785">
    <property type="entry name" value="PYP-like sensor domain (PAS domain)"/>
    <property type="match status" value="3"/>
</dbReference>
<dbReference type="PROSITE" id="PS50113">
    <property type="entry name" value="PAC"/>
    <property type="match status" value="1"/>
</dbReference>
<dbReference type="InterPro" id="IPR013656">
    <property type="entry name" value="PAS_4"/>
</dbReference>
<dbReference type="PANTHER" id="PTHR44757">
    <property type="entry name" value="DIGUANYLATE CYCLASE DGCP"/>
    <property type="match status" value="1"/>
</dbReference>
<organism evidence="7 8">
    <name type="scientific">Natranaeroarchaeum sulfidigenes</name>
    <dbReference type="NCBI Taxonomy" id="2784880"/>
    <lineage>
        <taxon>Archaea</taxon>
        <taxon>Methanobacteriati</taxon>
        <taxon>Methanobacteriota</taxon>
        <taxon>Stenosarchaea group</taxon>
        <taxon>Halobacteria</taxon>
        <taxon>Halobacteriales</taxon>
        <taxon>Natronoarchaeaceae</taxon>
        <taxon>Natranaeroarchaeum</taxon>
    </lineage>
</organism>
<evidence type="ECO:0000256" key="2">
    <source>
        <dbReference type="ARBA" id="ARBA00022777"/>
    </source>
</evidence>
<proteinExistence type="predicted"/>